<dbReference type="PANTHER" id="PTHR13976">
    <property type="entry name" value="HETEROGENEOUS NUCLEAR RIBONUCLEOPROTEIN-RELATED"/>
    <property type="match status" value="1"/>
</dbReference>
<keyword evidence="1" id="KW-0677">Repeat</keyword>
<dbReference type="Proteomes" id="UP000887572">
    <property type="component" value="Unplaced"/>
</dbReference>
<dbReference type="InterPro" id="IPR012677">
    <property type="entry name" value="Nucleotide-bd_a/b_plait_sf"/>
</dbReference>
<feature type="domain" description="RRM" evidence="5">
    <location>
        <begin position="91"/>
        <end position="161"/>
    </location>
</feature>
<dbReference type="SMART" id="SM00360">
    <property type="entry name" value="RRM"/>
    <property type="match status" value="3"/>
</dbReference>
<dbReference type="InterPro" id="IPR050666">
    <property type="entry name" value="ESRP"/>
</dbReference>
<dbReference type="InterPro" id="IPR035979">
    <property type="entry name" value="RBD_domain_sf"/>
</dbReference>
<feature type="region of interest" description="Disordered" evidence="4">
    <location>
        <begin position="548"/>
        <end position="570"/>
    </location>
</feature>
<feature type="compositionally biased region" description="Low complexity" evidence="4">
    <location>
        <begin position="13"/>
        <end position="26"/>
    </location>
</feature>
<dbReference type="Pfam" id="PF00076">
    <property type="entry name" value="RRM_1"/>
    <property type="match status" value="3"/>
</dbReference>
<dbReference type="Gene3D" id="3.30.70.330">
    <property type="match status" value="3"/>
</dbReference>
<feature type="domain" description="RRM" evidence="5">
    <location>
        <begin position="403"/>
        <end position="478"/>
    </location>
</feature>
<sequence length="609" mass="63340">MMNGGTDDSVPEADAVAATDAAPSAVNGGGDDDSAVSVIEAKPVMIGANEAGDSAEQQQNFTPIQPQINAPMAAVTVQQQQQQNSRVDPLSFLRCRGLPYSANENDVRKFFGEFTVHDVHFTSSVDGKPTGECYVQFGDRDQAGAAQRKDRQTMGSRYIEVFQVGDVEMDQLMRRMQMKKTLSCKGFVRIRGLPYNCNKEQVQQFFRGLTVEEVVFGKEPGLEGRPTGEGFVRFGTADEADRALGQNNQHMGTRYLELFKSDGAAFEAFKARATNNIVPLKALAQVGGGGGDPYASYGYGAGGGGYGSGYEQRGTAGRPMGRGGGGGGYGGGPGSQRYSPYPSYPNYGYGTPRQPGAAGGGFGGGRGGGGAGGGGMPGGGGYDDGYGGYGGGGYGGSSAIGPTKLYMRGIPFRLAGNDIERFFAPLICVDIQVGTMPDGRSSGDGIVEFQTPADARQAMSKDRECIGNRYVELFPSMSAKIPPHVTYDSIGGKGGSRGGGGAVGPVMPSAAQQYAQHPDYTSDYSPYHQAVQQQVAAYASGNYPQSGAASAGMQGGGAGAGAGQQHHHQYGQYPGDYSTAYYGAYGAGAGDVGGGAQPKTDYNWPASQF</sequence>
<dbReference type="WBParaSite" id="Gr19_v10_g183.t1">
    <property type="protein sequence ID" value="Gr19_v10_g183.t1"/>
    <property type="gene ID" value="Gr19_v10_g183"/>
</dbReference>
<dbReference type="GO" id="GO:0003723">
    <property type="term" value="F:RNA binding"/>
    <property type="evidence" value="ECO:0007669"/>
    <property type="project" value="UniProtKB-UniRule"/>
</dbReference>
<evidence type="ECO:0000313" key="6">
    <source>
        <dbReference type="Proteomes" id="UP000887572"/>
    </source>
</evidence>
<dbReference type="AlphaFoldDB" id="A0A914HJA7"/>
<dbReference type="PROSITE" id="PS50102">
    <property type="entry name" value="RRM"/>
    <property type="match status" value="3"/>
</dbReference>
<feature type="region of interest" description="Disordered" evidence="4">
    <location>
        <begin position="1"/>
        <end position="34"/>
    </location>
</feature>
<feature type="compositionally biased region" description="Gly residues" evidence="4">
    <location>
        <begin position="320"/>
        <end position="334"/>
    </location>
</feature>
<evidence type="ECO:0000256" key="4">
    <source>
        <dbReference type="SAM" id="MobiDB-lite"/>
    </source>
</evidence>
<accession>A0A914HJA7</accession>
<organism evidence="6 7">
    <name type="scientific">Globodera rostochiensis</name>
    <name type="common">Golden nematode worm</name>
    <name type="synonym">Heterodera rostochiensis</name>
    <dbReference type="NCBI Taxonomy" id="31243"/>
    <lineage>
        <taxon>Eukaryota</taxon>
        <taxon>Metazoa</taxon>
        <taxon>Ecdysozoa</taxon>
        <taxon>Nematoda</taxon>
        <taxon>Chromadorea</taxon>
        <taxon>Rhabditida</taxon>
        <taxon>Tylenchina</taxon>
        <taxon>Tylenchomorpha</taxon>
        <taxon>Tylenchoidea</taxon>
        <taxon>Heteroderidae</taxon>
        <taxon>Heteroderinae</taxon>
        <taxon>Globodera</taxon>
    </lineage>
</organism>
<evidence type="ECO:0000256" key="3">
    <source>
        <dbReference type="PROSITE-ProRule" id="PRU00176"/>
    </source>
</evidence>
<proteinExistence type="predicted"/>
<feature type="compositionally biased region" description="Gly residues" evidence="4">
    <location>
        <begin position="553"/>
        <end position="562"/>
    </location>
</feature>
<keyword evidence="2 3" id="KW-0694">RNA-binding</keyword>
<reference evidence="7" key="1">
    <citation type="submission" date="2022-11" db="UniProtKB">
        <authorList>
            <consortium name="WormBaseParasite"/>
        </authorList>
    </citation>
    <scope>IDENTIFICATION</scope>
</reference>
<evidence type="ECO:0000256" key="2">
    <source>
        <dbReference type="ARBA" id="ARBA00022884"/>
    </source>
</evidence>
<feature type="region of interest" description="Disordered" evidence="4">
    <location>
        <begin position="313"/>
        <end position="337"/>
    </location>
</feature>
<dbReference type="SUPFAM" id="SSF54928">
    <property type="entry name" value="RNA-binding domain, RBD"/>
    <property type="match status" value="3"/>
</dbReference>
<evidence type="ECO:0000256" key="1">
    <source>
        <dbReference type="ARBA" id="ARBA00022737"/>
    </source>
</evidence>
<keyword evidence="6" id="KW-1185">Reference proteome</keyword>
<evidence type="ECO:0000259" key="5">
    <source>
        <dbReference type="PROSITE" id="PS50102"/>
    </source>
</evidence>
<name>A0A914HJA7_GLORO</name>
<dbReference type="InterPro" id="IPR000504">
    <property type="entry name" value="RRM_dom"/>
</dbReference>
<evidence type="ECO:0000313" key="7">
    <source>
        <dbReference type="WBParaSite" id="Gr19_v10_g183.t1"/>
    </source>
</evidence>
<feature type="domain" description="RRM" evidence="5">
    <location>
        <begin position="186"/>
        <end position="263"/>
    </location>
</feature>
<protein>
    <submittedName>
        <fullName evidence="7">RRM domain-containing protein</fullName>
    </submittedName>
</protein>